<accession>A0AC34FYP4</accession>
<dbReference type="WBParaSite" id="ES5_v2.g22536.t1">
    <property type="protein sequence ID" value="ES5_v2.g22536.t1"/>
    <property type="gene ID" value="ES5_v2.g22536"/>
</dbReference>
<reference evidence="2" key="1">
    <citation type="submission" date="2022-11" db="UniProtKB">
        <authorList>
            <consortium name="WormBaseParasite"/>
        </authorList>
    </citation>
    <scope>IDENTIFICATION</scope>
</reference>
<evidence type="ECO:0000313" key="1">
    <source>
        <dbReference type="Proteomes" id="UP000887579"/>
    </source>
</evidence>
<proteinExistence type="predicted"/>
<protein>
    <submittedName>
        <fullName evidence="2">Apple domain-containing protein</fullName>
    </submittedName>
</protein>
<evidence type="ECO:0000313" key="2">
    <source>
        <dbReference type="WBParaSite" id="ES5_v2.g22536.t1"/>
    </source>
</evidence>
<name>A0AC34FYP4_9BILA</name>
<sequence length="174" mass="19404">MFTLPPSRPITTTSTPRSLIFATIVPSTPLRMSTTSGFPFITTTTPKNMFESTRTTVPWTMAPTAKPYSTVCNIGGFQQLSANADTSMTKSGGSFGGYFKTRVACQQLCKRNYQEKCLGYMFEPKNRGTCTIYQYLFNTNIYNSPNSKAVLFKNCNAPTHCVEHSPQLLQEVYI</sequence>
<organism evidence="1 2">
    <name type="scientific">Panagrolaimus sp. ES5</name>
    <dbReference type="NCBI Taxonomy" id="591445"/>
    <lineage>
        <taxon>Eukaryota</taxon>
        <taxon>Metazoa</taxon>
        <taxon>Ecdysozoa</taxon>
        <taxon>Nematoda</taxon>
        <taxon>Chromadorea</taxon>
        <taxon>Rhabditida</taxon>
        <taxon>Tylenchina</taxon>
        <taxon>Panagrolaimomorpha</taxon>
        <taxon>Panagrolaimoidea</taxon>
        <taxon>Panagrolaimidae</taxon>
        <taxon>Panagrolaimus</taxon>
    </lineage>
</organism>
<dbReference type="Proteomes" id="UP000887579">
    <property type="component" value="Unplaced"/>
</dbReference>